<sequence>MEDIINFKKMGVQVGNPDGMEEGKLFAGVFLAIKQWVKKRYPTGVAASHSSLSDSSRGRSNQVLEEIPTVSPSTYSLYAELTKGHIKDTINCSVRQQMRDGKTWKDGVPGLSTLLPYLPIPEPYIAWKIVRDRSKPSDKMADLLYEDMGYDFVLEHPKPGKLRPISREQKLTKGTKRTKGDENVFVFSQRFLRAIPNIEIYFRKCYIDESQWQDVNPDDSADTEDLSAASEENEVKLEDPYESDNLGSTYGDRPSDVDEVMTDAAMEKEHTAFKAQFLKFDSLLEARRTKRESMQPDGRPFKRQRVTAEDEEARKAEEVRKAEEERLAAEKALKAEEAKTAEERKALRVQLVQEEEAAVRPKASNRGAQAQVILDAEAKPQR</sequence>
<evidence type="ECO:0000256" key="1">
    <source>
        <dbReference type="SAM" id="MobiDB-lite"/>
    </source>
</evidence>
<gene>
    <name evidence="2" type="ORF">B0T14DRAFT_499584</name>
</gene>
<accession>A0AA39WF59</accession>
<proteinExistence type="predicted"/>
<name>A0AA39WF59_9PEZI</name>
<feature type="compositionally biased region" description="Acidic residues" evidence="1">
    <location>
        <begin position="216"/>
        <end position="225"/>
    </location>
</feature>
<protein>
    <submittedName>
        <fullName evidence="2">Uncharacterized protein</fullName>
    </submittedName>
</protein>
<keyword evidence="3" id="KW-1185">Reference proteome</keyword>
<evidence type="ECO:0000313" key="2">
    <source>
        <dbReference type="EMBL" id="KAK0614275.1"/>
    </source>
</evidence>
<feature type="region of interest" description="Disordered" evidence="1">
    <location>
        <begin position="289"/>
        <end position="317"/>
    </location>
</feature>
<reference evidence="2" key="1">
    <citation type="submission" date="2023-06" db="EMBL/GenBank/DDBJ databases">
        <title>Genome-scale phylogeny and comparative genomics of the fungal order Sordariales.</title>
        <authorList>
            <consortium name="Lawrence Berkeley National Laboratory"/>
            <person name="Hensen N."/>
            <person name="Bonometti L."/>
            <person name="Westerberg I."/>
            <person name="Brannstrom I.O."/>
            <person name="Guillou S."/>
            <person name="Cros-Aarteil S."/>
            <person name="Calhoun S."/>
            <person name="Haridas S."/>
            <person name="Kuo A."/>
            <person name="Mondo S."/>
            <person name="Pangilinan J."/>
            <person name="Riley R."/>
            <person name="Labutti K."/>
            <person name="Andreopoulos B."/>
            <person name="Lipzen A."/>
            <person name="Chen C."/>
            <person name="Yanf M."/>
            <person name="Daum C."/>
            <person name="Ng V."/>
            <person name="Clum A."/>
            <person name="Steindorff A."/>
            <person name="Ohm R."/>
            <person name="Martin F."/>
            <person name="Silar P."/>
            <person name="Natvig D."/>
            <person name="Lalanne C."/>
            <person name="Gautier V."/>
            <person name="Ament-Velasquez S.L."/>
            <person name="Kruys A."/>
            <person name="Hutchinson M.I."/>
            <person name="Powell A.J."/>
            <person name="Barry K."/>
            <person name="Miller A.N."/>
            <person name="Grigoriev I.V."/>
            <person name="Debuchy R."/>
            <person name="Gladieux P."/>
            <person name="Thoren M.H."/>
            <person name="Johannesson H."/>
        </authorList>
    </citation>
    <scope>NUCLEOTIDE SEQUENCE</scope>
    <source>
        <strain evidence="2">CBS 606.72</strain>
    </source>
</reference>
<feature type="region of interest" description="Disordered" evidence="1">
    <location>
        <begin position="355"/>
        <end position="382"/>
    </location>
</feature>
<feature type="region of interest" description="Disordered" evidence="1">
    <location>
        <begin position="215"/>
        <end position="256"/>
    </location>
</feature>
<dbReference type="AlphaFoldDB" id="A0AA39WF59"/>
<comment type="caution">
    <text evidence="2">The sequence shown here is derived from an EMBL/GenBank/DDBJ whole genome shotgun (WGS) entry which is preliminary data.</text>
</comment>
<evidence type="ECO:0000313" key="3">
    <source>
        <dbReference type="Proteomes" id="UP001175000"/>
    </source>
</evidence>
<dbReference type="EMBL" id="JAULSU010000006">
    <property type="protein sequence ID" value="KAK0614275.1"/>
    <property type="molecule type" value="Genomic_DNA"/>
</dbReference>
<organism evidence="2 3">
    <name type="scientific">Immersiella caudata</name>
    <dbReference type="NCBI Taxonomy" id="314043"/>
    <lineage>
        <taxon>Eukaryota</taxon>
        <taxon>Fungi</taxon>
        <taxon>Dikarya</taxon>
        <taxon>Ascomycota</taxon>
        <taxon>Pezizomycotina</taxon>
        <taxon>Sordariomycetes</taxon>
        <taxon>Sordariomycetidae</taxon>
        <taxon>Sordariales</taxon>
        <taxon>Lasiosphaeriaceae</taxon>
        <taxon>Immersiella</taxon>
    </lineage>
</organism>
<dbReference type="Proteomes" id="UP001175000">
    <property type="component" value="Unassembled WGS sequence"/>
</dbReference>
<feature type="compositionally biased region" description="Basic and acidic residues" evidence="1">
    <location>
        <begin position="306"/>
        <end position="317"/>
    </location>
</feature>